<evidence type="ECO:0000256" key="1">
    <source>
        <dbReference type="SAM" id="MobiDB-lite"/>
    </source>
</evidence>
<dbReference type="EMBL" id="CADEBC010000196">
    <property type="protein sequence ID" value="CAB3225040.1"/>
    <property type="molecule type" value="Genomic_DNA"/>
</dbReference>
<name>A0A8S0Z0I3_ARCPL</name>
<comment type="caution">
    <text evidence="2">The sequence shown here is derived from an EMBL/GenBank/DDBJ whole genome shotgun (WGS) entry which is preliminary data.</text>
</comment>
<organism evidence="2 3">
    <name type="scientific">Arctia plantaginis</name>
    <name type="common">Wood tiger moth</name>
    <name type="synonym">Phalaena plantaginis</name>
    <dbReference type="NCBI Taxonomy" id="874455"/>
    <lineage>
        <taxon>Eukaryota</taxon>
        <taxon>Metazoa</taxon>
        <taxon>Ecdysozoa</taxon>
        <taxon>Arthropoda</taxon>
        <taxon>Hexapoda</taxon>
        <taxon>Insecta</taxon>
        <taxon>Pterygota</taxon>
        <taxon>Neoptera</taxon>
        <taxon>Endopterygota</taxon>
        <taxon>Lepidoptera</taxon>
        <taxon>Glossata</taxon>
        <taxon>Ditrysia</taxon>
        <taxon>Noctuoidea</taxon>
        <taxon>Erebidae</taxon>
        <taxon>Arctiinae</taxon>
        <taxon>Arctia</taxon>
    </lineage>
</organism>
<evidence type="ECO:0000313" key="3">
    <source>
        <dbReference type="Proteomes" id="UP000494106"/>
    </source>
</evidence>
<feature type="region of interest" description="Disordered" evidence="1">
    <location>
        <begin position="1"/>
        <end position="22"/>
    </location>
</feature>
<accession>A0A8S0Z0I3</accession>
<evidence type="ECO:0000313" key="2">
    <source>
        <dbReference type="EMBL" id="CAB3225040.1"/>
    </source>
</evidence>
<gene>
    <name evidence="2" type="ORF">APLA_LOCUS2316</name>
</gene>
<sequence>MLSSAVDSENVTPRRARRVPACARAQASGSVLQRAAADARGPRLPTWRVFPPRFPGSGVRTSSLHCSANSELRAGPLFNRDGCLSTELLRLACLPYALRVDNFALLAFM</sequence>
<proteinExistence type="predicted"/>
<dbReference type="AlphaFoldDB" id="A0A8S0Z0I3"/>
<feature type="compositionally biased region" description="Polar residues" evidence="1">
    <location>
        <begin position="1"/>
        <end position="11"/>
    </location>
</feature>
<protein>
    <submittedName>
        <fullName evidence="2">Uncharacterized protein</fullName>
    </submittedName>
</protein>
<dbReference type="Proteomes" id="UP000494106">
    <property type="component" value="Unassembled WGS sequence"/>
</dbReference>
<keyword evidence="3" id="KW-1185">Reference proteome</keyword>
<reference evidence="2 3" key="1">
    <citation type="submission" date="2020-04" db="EMBL/GenBank/DDBJ databases">
        <authorList>
            <person name="Wallbank WR R."/>
            <person name="Pardo Diaz C."/>
            <person name="Kozak K."/>
            <person name="Martin S."/>
            <person name="Jiggins C."/>
            <person name="Moest M."/>
            <person name="Warren A I."/>
            <person name="Byers J.R.P. K."/>
            <person name="Montejo-Kovacevich G."/>
            <person name="Yen C E."/>
        </authorList>
    </citation>
    <scope>NUCLEOTIDE SEQUENCE [LARGE SCALE GENOMIC DNA]</scope>
</reference>